<dbReference type="InterPro" id="IPR006532">
    <property type="entry name" value="PUF60-like"/>
</dbReference>
<feature type="domain" description="RRM" evidence="11">
    <location>
        <begin position="245"/>
        <end position="323"/>
    </location>
</feature>
<keyword evidence="9" id="KW-0175">Coiled coil</keyword>
<dbReference type="SMART" id="SM00360">
    <property type="entry name" value="RRM"/>
    <property type="match status" value="3"/>
</dbReference>
<feature type="domain" description="RRM" evidence="11">
    <location>
        <begin position="148"/>
        <end position="226"/>
    </location>
</feature>
<evidence type="ECO:0000256" key="8">
    <source>
        <dbReference type="PROSITE-ProRule" id="PRU00176"/>
    </source>
</evidence>
<keyword evidence="3" id="KW-0507">mRNA processing</keyword>
<dbReference type="NCBIfam" id="TIGR01645">
    <property type="entry name" value="half-pint"/>
    <property type="match status" value="1"/>
</dbReference>
<dbReference type="InterPro" id="IPR034209">
    <property type="entry name" value="PUF60_RRM1"/>
</dbReference>
<feature type="coiled-coil region" evidence="9">
    <location>
        <begin position="441"/>
        <end position="480"/>
    </location>
</feature>
<evidence type="ECO:0000256" key="6">
    <source>
        <dbReference type="ARBA" id="ARBA00023187"/>
    </source>
</evidence>
<keyword evidence="4" id="KW-0677">Repeat</keyword>
<protein>
    <recommendedName>
        <fullName evidence="11">RRM domain-containing protein</fullName>
    </recommendedName>
</protein>
<evidence type="ECO:0000256" key="3">
    <source>
        <dbReference type="ARBA" id="ARBA00022664"/>
    </source>
</evidence>
<evidence type="ECO:0000313" key="12">
    <source>
        <dbReference type="EMBL" id="CAH3015492.1"/>
    </source>
</evidence>
<dbReference type="CDD" id="cd12371">
    <property type="entry name" value="RRM2_PUF60"/>
    <property type="match status" value="1"/>
</dbReference>
<organism evidence="12 13">
    <name type="scientific">Porites evermanni</name>
    <dbReference type="NCBI Taxonomy" id="104178"/>
    <lineage>
        <taxon>Eukaryota</taxon>
        <taxon>Metazoa</taxon>
        <taxon>Cnidaria</taxon>
        <taxon>Anthozoa</taxon>
        <taxon>Hexacorallia</taxon>
        <taxon>Scleractinia</taxon>
        <taxon>Fungiina</taxon>
        <taxon>Poritidae</taxon>
        <taxon>Porites</taxon>
    </lineage>
</organism>
<dbReference type="InterPro" id="IPR051974">
    <property type="entry name" value="PUF60_regulator"/>
</dbReference>
<dbReference type="SMART" id="SM00361">
    <property type="entry name" value="RRM_1"/>
    <property type="match status" value="3"/>
</dbReference>
<dbReference type="PANTHER" id="PTHR47330:SF1">
    <property type="entry name" value="POLY(U)-BINDING-SPLICING FACTOR PUF60"/>
    <property type="match status" value="1"/>
</dbReference>
<keyword evidence="6" id="KW-0508">mRNA splicing</keyword>
<feature type="region of interest" description="Disordered" evidence="10">
    <location>
        <begin position="14"/>
        <end position="89"/>
    </location>
</feature>
<dbReference type="CDD" id="cd12370">
    <property type="entry name" value="RRM1_PUF60"/>
    <property type="match status" value="1"/>
</dbReference>
<evidence type="ECO:0000259" key="11">
    <source>
        <dbReference type="PROSITE" id="PS50102"/>
    </source>
</evidence>
<dbReference type="SUPFAM" id="SSF54928">
    <property type="entry name" value="RNA-binding domain, RBD"/>
    <property type="match status" value="2"/>
</dbReference>
<evidence type="ECO:0000256" key="9">
    <source>
        <dbReference type="SAM" id="Coils"/>
    </source>
</evidence>
<sequence length="631" mass="68334">MAAAVAVLTQEKKLNGEVDEQSEDKVNVESDSNQRRRRKRGFDVGPGEDSSAASEVNGDVEDQPVDDGSKGELVIGPGAGGMQPRPSEVKRALPPLTYQQEEMLKKAKRFAMEQSVQQVLAKQQALQQQQMSALQTAAQRQRALALMCRVYVGSINFELREEHVRQAFIPFGPIKKIDLSWDPLTMKHKGFAFVEYDLPEAAQLALEQMNGVLLGGRNIKVGRPSNVPQAAPLIEQFEQEAKKYARIYIASVHPDLGEEDIKSVFEAFGRVQSCTLAPDTMPGKHKGYGFLEYENQQSATDAIASMNLFDLGGQYLRVGRAITPPASAQTSNGTLPPAAALAAAAVSAKIQAQEQGLASTFPAITLAGGSTVITSIVGTAGLVALPTMAAGTLAPGVMSTSIAAPPIMTSTALLAGTPTAVVAPIPATHVMTNTAVPVQPAAVQQLQLQQQQLQQQQLQQQQLTQQLQQQQLQQQQQSAQVIAAQQAEVRAKIEEETQKKIAESSISHEENMSISGSNARYMVMQKLSRKTESKVLVLRNMVGVEDLDEDLEHEVTDECSKFGMVNRVVIYNEKQGEEDDAEVIVKIFVEFTQPAETEKAASALNGRWFGGRVIKAEAYDELKFGAGDLSA</sequence>
<evidence type="ECO:0000256" key="7">
    <source>
        <dbReference type="ARBA" id="ARBA00023242"/>
    </source>
</evidence>
<evidence type="ECO:0000256" key="1">
    <source>
        <dbReference type="ARBA" id="ARBA00004123"/>
    </source>
</evidence>
<accession>A0ABN8LEI4</accession>
<feature type="domain" description="RRM" evidence="11">
    <location>
        <begin position="534"/>
        <end position="621"/>
    </location>
</feature>
<evidence type="ECO:0000313" key="13">
    <source>
        <dbReference type="Proteomes" id="UP001159427"/>
    </source>
</evidence>
<comment type="caution">
    <text evidence="12">The sequence shown here is derived from an EMBL/GenBank/DDBJ whole genome shotgun (WGS) entry which is preliminary data.</text>
</comment>
<evidence type="ECO:0000256" key="4">
    <source>
        <dbReference type="ARBA" id="ARBA00022737"/>
    </source>
</evidence>
<dbReference type="InterPro" id="IPR003954">
    <property type="entry name" value="RRM_euk-type"/>
</dbReference>
<keyword evidence="7" id="KW-0539">Nucleus</keyword>
<keyword evidence="5 8" id="KW-0694">RNA-binding</keyword>
<reference evidence="12 13" key="1">
    <citation type="submission" date="2022-05" db="EMBL/GenBank/DDBJ databases">
        <authorList>
            <consortium name="Genoscope - CEA"/>
            <person name="William W."/>
        </authorList>
    </citation>
    <scope>NUCLEOTIDE SEQUENCE [LARGE SCALE GENOMIC DNA]</scope>
</reference>
<dbReference type="InterPro" id="IPR000504">
    <property type="entry name" value="RRM_dom"/>
</dbReference>
<comment type="subcellular location">
    <subcellularLocation>
        <location evidence="1">Nucleus</location>
    </subcellularLocation>
</comment>
<dbReference type="InterPro" id="IPR034211">
    <property type="entry name" value="PUF60_RRM2"/>
</dbReference>
<evidence type="ECO:0000256" key="5">
    <source>
        <dbReference type="ARBA" id="ARBA00022884"/>
    </source>
</evidence>
<comment type="similarity">
    <text evidence="2">Belongs to the RRM half pint family.</text>
</comment>
<dbReference type="Pfam" id="PF00076">
    <property type="entry name" value="RRM_1"/>
    <property type="match status" value="3"/>
</dbReference>
<proteinExistence type="inferred from homology"/>
<dbReference type="InterPro" id="IPR034212">
    <property type="entry name" value="PUF60_RRM3"/>
</dbReference>
<dbReference type="EMBL" id="CALNXI010000024">
    <property type="protein sequence ID" value="CAH3015492.1"/>
    <property type="molecule type" value="Genomic_DNA"/>
</dbReference>
<dbReference type="InterPro" id="IPR012677">
    <property type="entry name" value="Nucleotide-bd_a/b_plait_sf"/>
</dbReference>
<dbReference type="PANTHER" id="PTHR47330">
    <property type="entry name" value="POLY(U)-BINDING-SPLICING FACTOR PUF60-B-RELATED"/>
    <property type="match status" value="1"/>
</dbReference>
<dbReference type="Gene3D" id="3.30.70.330">
    <property type="match status" value="3"/>
</dbReference>
<gene>
    <name evidence="12" type="ORF">PEVE_00017406</name>
</gene>
<evidence type="ECO:0000256" key="10">
    <source>
        <dbReference type="SAM" id="MobiDB-lite"/>
    </source>
</evidence>
<dbReference type="Proteomes" id="UP001159427">
    <property type="component" value="Unassembled WGS sequence"/>
</dbReference>
<keyword evidence="13" id="KW-1185">Reference proteome</keyword>
<dbReference type="InterPro" id="IPR035979">
    <property type="entry name" value="RBD_domain_sf"/>
</dbReference>
<dbReference type="PROSITE" id="PS50102">
    <property type="entry name" value="RRM"/>
    <property type="match status" value="3"/>
</dbReference>
<dbReference type="CDD" id="cd12648">
    <property type="entry name" value="RRM3_UHM_PUF60"/>
    <property type="match status" value="1"/>
</dbReference>
<feature type="compositionally biased region" description="Basic and acidic residues" evidence="10">
    <location>
        <begin position="23"/>
        <end position="34"/>
    </location>
</feature>
<name>A0ABN8LEI4_9CNID</name>
<evidence type="ECO:0000256" key="2">
    <source>
        <dbReference type="ARBA" id="ARBA00005987"/>
    </source>
</evidence>